<reference evidence="1" key="1">
    <citation type="journal article" date="2019" name="Sci. Rep.">
        <title>Draft genome of Tanacetum cinerariifolium, the natural source of mosquito coil.</title>
        <authorList>
            <person name="Yamashiro T."/>
            <person name="Shiraishi A."/>
            <person name="Satake H."/>
            <person name="Nakayama K."/>
        </authorList>
    </citation>
    <scope>NUCLEOTIDE SEQUENCE</scope>
</reference>
<gene>
    <name evidence="1" type="ORF">Tci_838712</name>
</gene>
<organism evidence="1">
    <name type="scientific">Tanacetum cinerariifolium</name>
    <name type="common">Dalmatian daisy</name>
    <name type="synonym">Chrysanthemum cinerariifolium</name>
    <dbReference type="NCBI Taxonomy" id="118510"/>
    <lineage>
        <taxon>Eukaryota</taxon>
        <taxon>Viridiplantae</taxon>
        <taxon>Streptophyta</taxon>
        <taxon>Embryophyta</taxon>
        <taxon>Tracheophyta</taxon>
        <taxon>Spermatophyta</taxon>
        <taxon>Magnoliopsida</taxon>
        <taxon>eudicotyledons</taxon>
        <taxon>Gunneridae</taxon>
        <taxon>Pentapetalae</taxon>
        <taxon>asterids</taxon>
        <taxon>campanulids</taxon>
        <taxon>Asterales</taxon>
        <taxon>Asteraceae</taxon>
        <taxon>Asteroideae</taxon>
        <taxon>Anthemideae</taxon>
        <taxon>Anthemidinae</taxon>
        <taxon>Tanacetum</taxon>
    </lineage>
</organism>
<evidence type="ECO:0000313" key="1">
    <source>
        <dbReference type="EMBL" id="GFC66742.1"/>
    </source>
</evidence>
<sequence length="165" mass="18360">MRRVGKGFSGVETPLFESMLVVRDVAEEAEAQVPAQGNDVQEPAADEVVTDVVPPTPTPPSPVLDTCFALARRVKGLEHDTAAQQLEIVKLKARVKKLEKINMVKSSKLRWLKKDKGIELVADQEKDAEFEGRHVDKQAKIYNIDLDHSSKVLSMQEDDTKVQEA</sequence>
<comment type="caution">
    <text evidence="1">The sequence shown here is derived from an EMBL/GenBank/DDBJ whole genome shotgun (WGS) entry which is preliminary data.</text>
</comment>
<protein>
    <submittedName>
        <fullName evidence="1">Uncharacterized protein</fullName>
    </submittedName>
</protein>
<accession>A0A699QK76</accession>
<dbReference type="AlphaFoldDB" id="A0A699QK76"/>
<proteinExistence type="predicted"/>
<feature type="non-terminal residue" evidence="1">
    <location>
        <position position="165"/>
    </location>
</feature>
<dbReference type="EMBL" id="BKCJ011012366">
    <property type="protein sequence ID" value="GFC66742.1"/>
    <property type="molecule type" value="Genomic_DNA"/>
</dbReference>
<name>A0A699QK76_TANCI</name>